<feature type="domain" description="C-type lectin" evidence="3">
    <location>
        <begin position="128"/>
        <end position="246"/>
    </location>
</feature>
<dbReference type="PROSITE" id="PS50041">
    <property type="entry name" value="C_TYPE_LECTIN_2"/>
    <property type="match status" value="2"/>
</dbReference>
<name>A0A3Q1FDI4_9TELE</name>
<dbReference type="Proteomes" id="UP000257200">
    <property type="component" value="Unplaced"/>
</dbReference>
<protein>
    <recommendedName>
        <fullName evidence="3">C-type lectin domain-containing protein</fullName>
    </recommendedName>
</protein>
<evidence type="ECO:0000313" key="5">
    <source>
        <dbReference type="Proteomes" id="UP000257200"/>
    </source>
</evidence>
<feature type="domain" description="C-type lectin" evidence="3">
    <location>
        <begin position="21"/>
        <end position="133"/>
    </location>
</feature>
<dbReference type="InParanoid" id="A0A3Q1FDI4"/>
<dbReference type="PANTHER" id="PTHR45784">
    <property type="entry name" value="C-TYPE LECTIN DOMAIN FAMILY 20 MEMBER A-RELATED"/>
    <property type="match status" value="1"/>
</dbReference>
<evidence type="ECO:0000256" key="2">
    <source>
        <dbReference type="SAM" id="SignalP"/>
    </source>
</evidence>
<accession>A0A3Q1FDI4</accession>
<dbReference type="InterPro" id="IPR001304">
    <property type="entry name" value="C-type_lectin-like"/>
</dbReference>
<proteinExistence type="predicted"/>
<dbReference type="SUPFAM" id="SSF56436">
    <property type="entry name" value="C-type lectin-like"/>
    <property type="match status" value="2"/>
</dbReference>
<evidence type="ECO:0000256" key="1">
    <source>
        <dbReference type="ARBA" id="ARBA00023157"/>
    </source>
</evidence>
<keyword evidence="1" id="KW-1015">Disulfide bond</keyword>
<dbReference type="PROSITE" id="PS00615">
    <property type="entry name" value="C_TYPE_LECTIN_1"/>
    <property type="match status" value="1"/>
</dbReference>
<dbReference type="SMART" id="SM00034">
    <property type="entry name" value="CLECT"/>
    <property type="match status" value="2"/>
</dbReference>
<sequence length="246" mass="28513">MQSSILTVLFVFLYVAAEAGIGKHVYVPKSLKWREAQAYCRENHTDLSHLNSQSDIDKLRKAAGGKIHKGWIGLQRDPDNRSAWTWSGGDHITFQNWHDGQPRNRKNEDVGSIGRDGTWFDSFYTSSVHFYCVDVDVEEEKTSWEDALSRCRENQTDLSSLLSETDRLLVQTEIQNRNITERLWIGLRFLGDRWMWVNGDPLEYEAWSQQGGQDHQCPIRRRCGALTRDGLWENRDCQDKLSFICA</sequence>
<dbReference type="STRING" id="80966.ENSAPOP00000014364"/>
<feature type="chain" id="PRO_5018675777" description="C-type lectin domain-containing protein" evidence="2">
    <location>
        <begin position="20"/>
        <end position="246"/>
    </location>
</feature>
<dbReference type="GeneTree" id="ENSGT00940000163460"/>
<reference evidence="4" key="2">
    <citation type="submission" date="2025-09" db="UniProtKB">
        <authorList>
            <consortium name="Ensembl"/>
        </authorList>
    </citation>
    <scope>IDENTIFICATION</scope>
</reference>
<organism evidence="4 5">
    <name type="scientific">Acanthochromis polyacanthus</name>
    <name type="common">spiny chromis</name>
    <dbReference type="NCBI Taxonomy" id="80966"/>
    <lineage>
        <taxon>Eukaryota</taxon>
        <taxon>Metazoa</taxon>
        <taxon>Chordata</taxon>
        <taxon>Craniata</taxon>
        <taxon>Vertebrata</taxon>
        <taxon>Euteleostomi</taxon>
        <taxon>Actinopterygii</taxon>
        <taxon>Neopterygii</taxon>
        <taxon>Teleostei</taxon>
        <taxon>Neoteleostei</taxon>
        <taxon>Acanthomorphata</taxon>
        <taxon>Ovalentaria</taxon>
        <taxon>Pomacentridae</taxon>
        <taxon>Acanthochromis</taxon>
    </lineage>
</organism>
<dbReference type="AlphaFoldDB" id="A0A3Q1FDI4"/>
<dbReference type="PANTHER" id="PTHR45784:SF8">
    <property type="entry name" value="C-TYPE MANNOSE RECEPTOR 2-RELATED"/>
    <property type="match status" value="1"/>
</dbReference>
<keyword evidence="5" id="KW-1185">Reference proteome</keyword>
<dbReference type="Gene3D" id="3.10.100.10">
    <property type="entry name" value="Mannose-Binding Protein A, subunit A"/>
    <property type="match status" value="2"/>
</dbReference>
<dbReference type="FunCoup" id="A0A3Q1FDI4">
    <property type="interactions" value="116"/>
</dbReference>
<reference evidence="4" key="1">
    <citation type="submission" date="2025-08" db="UniProtKB">
        <authorList>
            <consortium name="Ensembl"/>
        </authorList>
    </citation>
    <scope>IDENTIFICATION</scope>
</reference>
<dbReference type="Ensembl" id="ENSAPOT00000022766.1">
    <property type="protein sequence ID" value="ENSAPOP00000014364.1"/>
    <property type="gene ID" value="ENSAPOG00000017248.1"/>
</dbReference>
<dbReference type="Pfam" id="PF00059">
    <property type="entry name" value="Lectin_C"/>
    <property type="match status" value="2"/>
</dbReference>
<keyword evidence="2" id="KW-0732">Signal</keyword>
<dbReference type="InterPro" id="IPR018378">
    <property type="entry name" value="C-type_lectin_CS"/>
</dbReference>
<evidence type="ECO:0000313" key="4">
    <source>
        <dbReference type="Ensembl" id="ENSAPOP00000014364.1"/>
    </source>
</evidence>
<dbReference type="InterPro" id="IPR016187">
    <property type="entry name" value="CTDL_fold"/>
</dbReference>
<dbReference type="InterPro" id="IPR016186">
    <property type="entry name" value="C-type_lectin-like/link_sf"/>
</dbReference>
<feature type="signal peptide" evidence="2">
    <location>
        <begin position="1"/>
        <end position="19"/>
    </location>
</feature>
<evidence type="ECO:0000259" key="3">
    <source>
        <dbReference type="PROSITE" id="PS50041"/>
    </source>
</evidence>